<comment type="caution">
    <text evidence="4">The sequence shown here is derived from an EMBL/GenBank/DDBJ whole genome shotgun (WGS) entry which is preliminary data.</text>
</comment>
<name>A0A7X1HTE6_KLEPN</name>
<dbReference type="InterPro" id="IPR004370">
    <property type="entry name" value="4-OT-like_dom"/>
</dbReference>
<evidence type="ECO:0000256" key="2">
    <source>
        <dbReference type="ARBA" id="ARBA00023235"/>
    </source>
</evidence>
<accession>A0A7X1HTE6</accession>
<proteinExistence type="inferred from homology"/>
<dbReference type="Pfam" id="PF01361">
    <property type="entry name" value="Tautomerase"/>
    <property type="match status" value="1"/>
</dbReference>
<evidence type="ECO:0000256" key="1">
    <source>
        <dbReference type="ARBA" id="ARBA00006723"/>
    </source>
</evidence>
<dbReference type="PANTHER" id="PTHR35530">
    <property type="entry name" value="TAUTOMERASE-RELATED"/>
    <property type="match status" value="1"/>
</dbReference>
<comment type="similarity">
    <text evidence="1">Belongs to the 4-oxalocrotonate tautomerase family.</text>
</comment>
<dbReference type="InterPro" id="IPR014347">
    <property type="entry name" value="Tautomerase/MIF_sf"/>
</dbReference>
<dbReference type="GO" id="GO:0016853">
    <property type="term" value="F:isomerase activity"/>
    <property type="evidence" value="ECO:0007669"/>
    <property type="project" value="UniProtKB-KW"/>
</dbReference>
<dbReference type="Proteomes" id="UP000592342">
    <property type="component" value="Unassembled WGS sequence"/>
</dbReference>
<dbReference type="AlphaFoldDB" id="A0A7X1HTE6"/>
<evidence type="ECO:0000313" key="5">
    <source>
        <dbReference type="Proteomes" id="UP000592342"/>
    </source>
</evidence>
<gene>
    <name evidence="4" type="ORF">H7U16_17905</name>
</gene>
<dbReference type="EMBL" id="JACLRA010000001">
    <property type="protein sequence ID" value="MBC2862830.1"/>
    <property type="molecule type" value="Genomic_DNA"/>
</dbReference>
<evidence type="ECO:0000259" key="3">
    <source>
        <dbReference type="Pfam" id="PF01361"/>
    </source>
</evidence>
<dbReference type="SUPFAM" id="SSF55331">
    <property type="entry name" value="Tautomerase/MIF"/>
    <property type="match status" value="1"/>
</dbReference>
<feature type="domain" description="4-oxalocrotonate tautomerase-like" evidence="3">
    <location>
        <begin position="2"/>
        <end position="65"/>
    </location>
</feature>
<sequence>MPFVNVQTIKGIMTAEQKSELLRRMTDLLVEIEGQGDPQFRQSVWIRIDEHDPEQWSLGGVQPTAAMIAAKFARRAARRIPGIKRAAKPGPAI</sequence>
<dbReference type="PANTHER" id="PTHR35530:SF1">
    <property type="entry name" value="2-HYDROXYMUCONATE TAUTOMERASE"/>
    <property type="match status" value="1"/>
</dbReference>
<keyword evidence="2" id="KW-0413">Isomerase</keyword>
<dbReference type="Gene3D" id="3.30.429.10">
    <property type="entry name" value="Macrophage Migration Inhibitory Factor"/>
    <property type="match status" value="1"/>
</dbReference>
<evidence type="ECO:0000313" key="4">
    <source>
        <dbReference type="EMBL" id="MBC2862830.1"/>
    </source>
</evidence>
<protein>
    <submittedName>
        <fullName evidence="4">Tautomerase family protein</fullName>
    </submittedName>
</protein>
<reference evidence="4 5" key="1">
    <citation type="submission" date="2020-08" db="EMBL/GenBank/DDBJ databases">
        <title>Tigecycline and colistin resistance in Klebsiella pneumoniae.</title>
        <authorList>
            <person name="Ramesh N."/>
            <person name="Shanthini T."/>
            <person name="Prasanth M."/>
            <person name="Senthilkumar N."/>
            <person name="Meesala Krishna M."/>
            <person name="Guruswami G."/>
        </authorList>
    </citation>
    <scope>NUCLEOTIDE SEQUENCE [LARGE SCALE GENOMIC DNA]</scope>
    <source>
        <strain evidence="4 5">SHM 84</strain>
    </source>
</reference>
<organism evidence="4 5">
    <name type="scientific">Klebsiella pneumoniae</name>
    <dbReference type="NCBI Taxonomy" id="573"/>
    <lineage>
        <taxon>Bacteria</taxon>
        <taxon>Pseudomonadati</taxon>
        <taxon>Pseudomonadota</taxon>
        <taxon>Gammaproteobacteria</taxon>
        <taxon>Enterobacterales</taxon>
        <taxon>Enterobacteriaceae</taxon>
        <taxon>Klebsiella/Raoultella group</taxon>
        <taxon>Klebsiella</taxon>
        <taxon>Klebsiella pneumoniae complex</taxon>
    </lineage>
</organism>